<evidence type="ECO:0000256" key="7">
    <source>
        <dbReference type="ARBA" id="ARBA00022679"/>
    </source>
</evidence>
<keyword evidence="14 28" id="KW-0472">Membrane</keyword>
<keyword evidence="7 27" id="KW-0808">Transferase</keyword>
<feature type="transmembrane region" description="Helical" evidence="28">
    <location>
        <begin position="213"/>
        <end position="230"/>
    </location>
</feature>
<organism evidence="29 30">
    <name type="scientific">Python bivittatus</name>
    <name type="common">Burmese python</name>
    <name type="synonym">Python molurus bivittatus</name>
    <dbReference type="NCBI Taxonomy" id="176946"/>
    <lineage>
        <taxon>Eukaryota</taxon>
        <taxon>Metazoa</taxon>
        <taxon>Chordata</taxon>
        <taxon>Craniata</taxon>
        <taxon>Vertebrata</taxon>
        <taxon>Euteleostomi</taxon>
        <taxon>Lepidosauria</taxon>
        <taxon>Squamata</taxon>
        <taxon>Bifurcata</taxon>
        <taxon>Unidentata</taxon>
        <taxon>Episquamata</taxon>
        <taxon>Toxicofera</taxon>
        <taxon>Serpentes</taxon>
        <taxon>Henophidia</taxon>
        <taxon>Pythonidae</taxon>
        <taxon>Python</taxon>
    </lineage>
</organism>
<evidence type="ECO:0000256" key="10">
    <source>
        <dbReference type="ARBA" id="ARBA00022842"/>
    </source>
</evidence>
<comment type="pathway">
    <text evidence="22">Phospholipid metabolism; phosphatidylcholine biosynthesis; phosphatidylcholine from phosphocholine: step 2/2.</text>
</comment>
<evidence type="ECO:0000256" key="12">
    <source>
        <dbReference type="ARBA" id="ARBA00023034"/>
    </source>
</evidence>
<evidence type="ECO:0000256" key="23">
    <source>
        <dbReference type="ARBA" id="ARBA00038987"/>
    </source>
</evidence>
<feature type="transmembrane region" description="Helical" evidence="28">
    <location>
        <begin position="250"/>
        <end position="268"/>
    </location>
</feature>
<dbReference type="GeneID" id="103064252"/>
<dbReference type="KEGG" id="pbi:103064252"/>
<evidence type="ECO:0000256" key="16">
    <source>
        <dbReference type="ARBA" id="ARBA00023211"/>
    </source>
</evidence>
<evidence type="ECO:0000256" key="2">
    <source>
        <dbReference type="ARBA" id="ARBA00001946"/>
    </source>
</evidence>
<evidence type="ECO:0000256" key="4">
    <source>
        <dbReference type="ARBA" id="ARBA00005189"/>
    </source>
</evidence>
<evidence type="ECO:0000256" key="28">
    <source>
        <dbReference type="SAM" id="Phobius"/>
    </source>
</evidence>
<feature type="transmembrane region" description="Helical" evidence="28">
    <location>
        <begin position="145"/>
        <end position="163"/>
    </location>
</feature>
<dbReference type="GO" id="GO:0005789">
    <property type="term" value="C:endoplasmic reticulum membrane"/>
    <property type="evidence" value="ECO:0007669"/>
    <property type="project" value="TreeGrafter"/>
</dbReference>
<dbReference type="InterPro" id="IPR014472">
    <property type="entry name" value="CHOPT"/>
</dbReference>
<comment type="catalytic activity">
    <reaction evidence="19">
        <text>1-hexadecanoyl-2-(4Z,7Z,10Z,13Z,16Z,19Z-docosahexaenoyl)-sn-glycerol + CDP-choline = 1-hexadecanoyl-2-(4Z,7Z,10Z,13Z,16Z,19Z-docosahexaenoyl)-sn-glycero-3-phosphocholine + CMP + H(+)</text>
        <dbReference type="Rhea" id="RHEA:54332"/>
        <dbReference type="ChEBI" id="CHEBI:15378"/>
        <dbReference type="ChEBI" id="CHEBI:58779"/>
        <dbReference type="ChEBI" id="CHEBI:60377"/>
        <dbReference type="ChEBI" id="CHEBI:74963"/>
        <dbReference type="ChEBI" id="CHEBI:82949"/>
    </reaction>
    <physiologicalReaction direction="left-to-right" evidence="19">
        <dbReference type="Rhea" id="RHEA:54333"/>
    </physiologicalReaction>
</comment>
<evidence type="ECO:0000256" key="1">
    <source>
        <dbReference type="ARBA" id="ARBA00001936"/>
    </source>
</evidence>
<evidence type="ECO:0000256" key="18">
    <source>
        <dbReference type="ARBA" id="ARBA00035763"/>
    </source>
</evidence>
<dbReference type="RefSeq" id="XP_007420011.1">
    <property type="nucleotide sequence ID" value="XM_007419949.2"/>
</dbReference>
<dbReference type="PIRSF" id="PIRSF015665">
    <property type="entry name" value="CHOPT"/>
    <property type="match status" value="1"/>
</dbReference>
<dbReference type="OrthoDB" id="196717at2759"/>
<keyword evidence="12" id="KW-0333">Golgi apparatus</keyword>
<evidence type="ECO:0000256" key="17">
    <source>
        <dbReference type="ARBA" id="ARBA00023264"/>
    </source>
</evidence>
<dbReference type="GO" id="GO:0000139">
    <property type="term" value="C:Golgi membrane"/>
    <property type="evidence" value="ECO:0007669"/>
    <property type="project" value="UniProtKB-SubCell"/>
</dbReference>
<feature type="transmembrane region" description="Helical" evidence="28">
    <location>
        <begin position="280"/>
        <end position="296"/>
    </location>
</feature>
<dbReference type="InterPro" id="IPR048254">
    <property type="entry name" value="CDP_ALCOHOL_P_TRANSF_CS"/>
</dbReference>
<evidence type="ECO:0000256" key="15">
    <source>
        <dbReference type="ARBA" id="ARBA00023209"/>
    </source>
</evidence>
<comment type="catalytic activity">
    <reaction evidence="26">
        <text>CDP-choline + a 1,2-diacyl-sn-glycerol = a 1,2-diacyl-sn-glycero-3-phosphocholine + CMP + H(+)</text>
        <dbReference type="Rhea" id="RHEA:32939"/>
        <dbReference type="ChEBI" id="CHEBI:15378"/>
        <dbReference type="ChEBI" id="CHEBI:17815"/>
        <dbReference type="ChEBI" id="CHEBI:57643"/>
        <dbReference type="ChEBI" id="CHEBI:58779"/>
        <dbReference type="ChEBI" id="CHEBI:60377"/>
        <dbReference type="EC" id="2.7.8.2"/>
    </reaction>
    <physiologicalReaction direction="left-to-right" evidence="26">
        <dbReference type="Rhea" id="RHEA:32940"/>
    </physiologicalReaction>
</comment>
<dbReference type="EC" id="2.7.8.2" evidence="23"/>
<comment type="subcellular location">
    <subcellularLocation>
        <location evidence="3">Golgi apparatus membrane</location>
        <topology evidence="3">Multi-pass membrane protein</topology>
    </subcellularLocation>
</comment>
<reference evidence="30" key="1">
    <citation type="submission" date="2025-08" db="UniProtKB">
        <authorList>
            <consortium name="RefSeq"/>
        </authorList>
    </citation>
    <scope>IDENTIFICATION</scope>
    <source>
        <tissue evidence="30">Liver</tissue>
    </source>
</reference>
<evidence type="ECO:0000256" key="3">
    <source>
        <dbReference type="ARBA" id="ARBA00004653"/>
    </source>
</evidence>
<comment type="catalytic activity">
    <reaction evidence="21">
        <text>1-hexadecanoyl-2-(9Z-octadecenoyl)-sn-glycerol + CDP-choline = 1-hexadecanoyl-2-(9Z-octadecenoyl)-sn-glycero-3-phosphocholine + CMP + H(+)</text>
        <dbReference type="Rhea" id="RHEA:54244"/>
        <dbReference type="ChEBI" id="CHEBI:15378"/>
        <dbReference type="ChEBI" id="CHEBI:58779"/>
        <dbReference type="ChEBI" id="CHEBI:60377"/>
        <dbReference type="ChEBI" id="CHEBI:73001"/>
        <dbReference type="ChEBI" id="CHEBI:75466"/>
    </reaction>
    <physiologicalReaction direction="left-to-right" evidence="21">
        <dbReference type="Rhea" id="RHEA:54245"/>
    </physiologicalReaction>
</comment>
<keyword evidence="13" id="KW-0443">Lipid metabolism</keyword>
<keyword evidence="15" id="KW-0594">Phospholipid biosynthesis</keyword>
<evidence type="ECO:0000256" key="26">
    <source>
        <dbReference type="ARBA" id="ARBA00048570"/>
    </source>
</evidence>
<evidence type="ECO:0000256" key="27">
    <source>
        <dbReference type="RuleBase" id="RU003750"/>
    </source>
</evidence>
<evidence type="ECO:0000256" key="6">
    <source>
        <dbReference type="ARBA" id="ARBA00022516"/>
    </source>
</evidence>
<dbReference type="FunFam" id="1.20.120.1760:FF:000002">
    <property type="entry name" value="Choline/ethanolamine phosphotransferase 1"/>
    <property type="match status" value="1"/>
</dbReference>
<keyword evidence="10" id="KW-0460">Magnesium</keyword>
<evidence type="ECO:0000256" key="8">
    <source>
        <dbReference type="ARBA" id="ARBA00022692"/>
    </source>
</evidence>
<keyword evidence="8 28" id="KW-0812">Transmembrane</keyword>
<dbReference type="PANTHER" id="PTHR10414:SF32">
    <property type="entry name" value="CHOLINEPHOSPHOTRANSFERASE 1"/>
    <property type="match status" value="1"/>
</dbReference>
<gene>
    <name evidence="30" type="primary">CHPT1</name>
</gene>
<dbReference type="InterPro" id="IPR043130">
    <property type="entry name" value="CDP-OH_PTrfase_TM_dom"/>
</dbReference>
<feature type="transmembrane region" description="Helical" evidence="28">
    <location>
        <begin position="78"/>
        <end position="96"/>
    </location>
</feature>
<comment type="cofactor">
    <cofactor evidence="2">
        <name>Mg(2+)</name>
        <dbReference type="ChEBI" id="CHEBI:18420"/>
    </cofactor>
</comment>
<protein>
    <recommendedName>
        <fullName evidence="24">Cholinephosphotransferase 1</fullName>
        <ecNumber evidence="23">2.7.8.2</ecNumber>
    </recommendedName>
    <alternativeName>
        <fullName evidence="25">Diacylglycerol cholinephosphotransferase 1</fullName>
    </alternativeName>
</protein>
<evidence type="ECO:0000256" key="25">
    <source>
        <dbReference type="ARBA" id="ARBA00041597"/>
    </source>
</evidence>
<evidence type="ECO:0000256" key="24">
    <source>
        <dbReference type="ARBA" id="ARBA00040330"/>
    </source>
</evidence>
<dbReference type="Proteomes" id="UP000695026">
    <property type="component" value="Unplaced"/>
</dbReference>
<proteinExistence type="inferred from homology"/>
<feature type="transmembrane region" description="Helical" evidence="28">
    <location>
        <begin position="334"/>
        <end position="352"/>
    </location>
</feature>
<keyword evidence="11 28" id="KW-1133">Transmembrane helix</keyword>
<name>A0A9F2KTB7_PYTBI</name>
<evidence type="ECO:0000313" key="30">
    <source>
        <dbReference type="RefSeq" id="XP_007420011.1"/>
    </source>
</evidence>
<evidence type="ECO:0000256" key="5">
    <source>
        <dbReference type="ARBA" id="ARBA00010441"/>
    </source>
</evidence>
<evidence type="ECO:0000256" key="13">
    <source>
        <dbReference type="ARBA" id="ARBA00023098"/>
    </source>
</evidence>
<evidence type="ECO:0000256" key="22">
    <source>
        <dbReference type="ARBA" id="ARBA00037890"/>
    </source>
</evidence>
<dbReference type="PANTHER" id="PTHR10414">
    <property type="entry name" value="ETHANOLAMINEPHOSPHOTRANSFERASE"/>
    <property type="match status" value="1"/>
</dbReference>
<evidence type="ECO:0000256" key="11">
    <source>
        <dbReference type="ARBA" id="ARBA00022989"/>
    </source>
</evidence>
<evidence type="ECO:0000256" key="21">
    <source>
        <dbReference type="ARBA" id="ARBA00036890"/>
    </source>
</evidence>
<keyword evidence="16" id="KW-0464">Manganese</keyword>
<evidence type="ECO:0000256" key="14">
    <source>
        <dbReference type="ARBA" id="ARBA00023136"/>
    </source>
</evidence>
<dbReference type="GO" id="GO:0046872">
    <property type="term" value="F:metal ion binding"/>
    <property type="evidence" value="ECO:0007669"/>
    <property type="project" value="UniProtKB-KW"/>
</dbReference>
<feature type="transmembrane region" description="Helical" evidence="28">
    <location>
        <begin position="46"/>
        <end position="71"/>
    </location>
</feature>
<feature type="transmembrane region" description="Helical" evidence="28">
    <location>
        <begin position="183"/>
        <end position="201"/>
    </location>
</feature>
<comment type="similarity">
    <text evidence="5 27">Belongs to the CDP-alcohol phosphatidyltransferase class-I family.</text>
</comment>
<sequence length="392" mass="43918">MALLEPLSAAQLKRLEEHRYSASGRSLLEPPLQRYWGWLVERTPLWLAPNAITLGGLVFNLVPLLVLMYYCPSATEEAPPWVFLFCALGLFIYQSMDAIDGKQARRTNSSSPLGELFDHGCDSISTVFIGIAACTAVRLGTDPDWLFFSSFFGMFLFYCAHWQTYVSGMLKFGKIDVTETEITVMIIFLLTSFGGTTMWDTKIPVLELQLKKILLAGVVCVAVYSTYNYFRVIFGGGVGKNGSTIAGTSVLSPGLHIGLIITLAIMIYKKSTTHLFEKHPCLYALTFGFVIAKITQKLMIAHMTKSEIFLQDTAFIGPGLLFLNQYFSCFIDEYIVLWIALFISLFDLLRYFTGICIQIAAHLHIQVFKLSSQQAPEQVQVISPLNHQNNMD</sequence>
<dbReference type="AlphaFoldDB" id="A0A9F2KTB7"/>
<evidence type="ECO:0000256" key="19">
    <source>
        <dbReference type="ARBA" id="ARBA00036100"/>
    </source>
</evidence>
<accession>A0A9F2KTB7</accession>
<dbReference type="Gene3D" id="1.20.120.1760">
    <property type="match status" value="1"/>
</dbReference>
<dbReference type="InterPro" id="IPR000462">
    <property type="entry name" value="CDP-OH_P_trans"/>
</dbReference>
<dbReference type="OMA" id="FITRQIC"/>
<comment type="catalytic activity">
    <reaction evidence="20">
        <text>1,2-dioctanoyl-sn-glycerol + CDP-choline = 1,2-dioctanoyl-sn-glycero-3-phosphocholine + CMP + H(+)</text>
        <dbReference type="Rhea" id="RHEA:54232"/>
        <dbReference type="ChEBI" id="CHEBI:15378"/>
        <dbReference type="ChEBI" id="CHEBI:58779"/>
        <dbReference type="ChEBI" id="CHEBI:60377"/>
        <dbReference type="ChEBI" id="CHEBI:76979"/>
        <dbReference type="ChEBI" id="CHEBI:78228"/>
    </reaction>
    <physiologicalReaction direction="left-to-right" evidence="20">
        <dbReference type="Rhea" id="RHEA:54233"/>
    </physiologicalReaction>
</comment>
<dbReference type="GO" id="GO:0004142">
    <property type="term" value="F:diacylglycerol cholinephosphotransferase activity"/>
    <property type="evidence" value="ECO:0007669"/>
    <property type="project" value="UniProtKB-EC"/>
</dbReference>
<keyword evidence="6" id="KW-0444">Lipid biosynthesis</keyword>
<comment type="cofactor">
    <cofactor evidence="1">
        <name>Mn(2+)</name>
        <dbReference type="ChEBI" id="CHEBI:29035"/>
    </cofactor>
</comment>
<evidence type="ECO:0000256" key="9">
    <source>
        <dbReference type="ARBA" id="ARBA00022723"/>
    </source>
</evidence>
<dbReference type="PROSITE" id="PS00379">
    <property type="entry name" value="CDP_ALCOHOL_P_TRANSF"/>
    <property type="match status" value="1"/>
</dbReference>
<evidence type="ECO:0000313" key="29">
    <source>
        <dbReference type="Proteomes" id="UP000695026"/>
    </source>
</evidence>
<dbReference type="Pfam" id="PF01066">
    <property type="entry name" value="CDP-OH_P_transf"/>
    <property type="match status" value="1"/>
</dbReference>
<keyword evidence="17" id="KW-1208">Phospholipid metabolism</keyword>
<feature type="transmembrane region" description="Helical" evidence="28">
    <location>
        <begin position="116"/>
        <end position="138"/>
    </location>
</feature>
<dbReference type="CTD" id="56994"/>
<keyword evidence="29" id="KW-1185">Reference proteome</keyword>
<comment type="catalytic activity">
    <reaction evidence="18">
        <text>1-octadecanoyl-2-(5Z,8Z,11Z,14Z-eicosatetraenoyl)-sn-glycerol + CDP-choline = 1-octadecanoyl-2-(5Z,8Z,11Z,14Z-eicosatetraenoyl)-sn-glycero-3-phosphocholine + CMP + H(+)</text>
        <dbReference type="Rhea" id="RHEA:54344"/>
        <dbReference type="ChEBI" id="CHEBI:15378"/>
        <dbReference type="ChEBI" id="CHEBI:58779"/>
        <dbReference type="ChEBI" id="CHEBI:60377"/>
        <dbReference type="ChEBI" id="CHEBI:74965"/>
        <dbReference type="ChEBI" id="CHEBI:75728"/>
    </reaction>
    <physiologicalReaction direction="left-to-right" evidence="18">
        <dbReference type="Rhea" id="RHEA:54345"/>
    </physiologicalReaction>
</comment>
<evidence type="ECO:0000256" key="20">
    <source>
        <dbReference type="ARBA" id="ARBA00036651"/>
    </source>
</evidence>
<comment type="pathway">
    <text evidence="4">Lipid metabolism.</text>
</comment>
<keyword evidence="9" id="KW-0479">Metal-binding</keyword>